<evidence type="ECO:0000256" key="2">
    <source>
        <dbReference type="RuleBase" id="RU003719"/>
    </source>
</evidence>
<feature type="domain" description="D-isomer specific 2-hydroxyacid dehydrogenase NAD-binding" evidence="4">
    <location>
        <begin position="145"/>
        <end position="299"/>
    </location>
</feature>
<reference evidence="5" key="1">
    <citation type="submission" date="2022-12" db="EMBL/GenBank/DDBJ databases">
        <authorList>
            <person name="Petersen C."/>
        </authorList>
    </citation>
    <scope>NUCLEOTIDE SEQUENCE</scope>
    <source>
        <strain evidence="5">IBT 29677</strain>
    </source>
</reference>
<dbReference type="GeneID" id="81366413"/>
<dbReference type="EMBL" id="JAPZBU010000004">
    <property type="protein sequence ID" value="KAJ5408913.1"/>
    <property type="molecule type" value="Genomic_DNA"/>
</dbReference>
<dbReference type="GO" id="GO:0051287">
    <property type="term" value="F:NAD binding"/>
    <property type="evidence" value="ECO:0007669"/>
    <property type="project" value="InterPro"/>
</dbReference>
<evidence type="ECO:0008006" key="7">
    <source>
        <dbReference type="Google" id="ProtNLM"/>
    </source>
</evidence>
<dbReference type="InterPro" id="IPR006140">
    <property type="entry name" value="D-isomer_DH_NAD-bd"/>
</dbReference>
<comment type="caution">
    <text evidence="5">The sequence shown here is derived from an EMBL/GenBank/DDBJ whole genome shotgun (WGS) entry which is preliminary data.</text>
</comment>
<dbReference type="SUPFAM" id="SSF52283">
    <property type="entry name" value="Formate/glycerate dehydrogenase catalytic domain-like"/>
    <property type="match status" value="1"/>
</dbReference>
<dbReference type="RefSeq" id="XP_056493228.1">
    <property type="nucleotide sequence ID" value="XM_056627433.1"/>
</dbReference>
<dbReference type="GO" id="GO:0030267">
    <property type="term" value="F:glyoxylate reductase (NADPH) activity"/>
    <property type="evidence" value="ECO:0007669"/>
    <property type="project" value="TreeGrafter"/>
</dbReference>
<dbReference type="InterPro" id="IPR006139">
    <property type="entry name" value="D-isomer_2_OHA_DH_cat_dom"/>
</dbReference>
<dbReference type="Pfam" id="PF02826">
    <property type="entry name" value="2-Hacid_dh_C"/>
    <property type="match status" value="1"/>
</dbReference>
<protein>
    <recommendedName>
        <fullName evidence="7">D-isomer specific 2-hydroxyacid dehydrogenase NAD-binding domain-containing protein</fullName>
    </recommendedName>
</protein>
<feature type="domain" description="D-isomer specific 2-hydroxyacid dehydrogenase catalytic" evidence="3">
    <location>
        <begin position="83"/>
        <end position="345"/>
    </location>
</feature>
<comment type="similarity">
    <text evidence="2">Belongs to the D-isomer specific 2-hydroxyacid dehydrogenase family.</text>
</comment>
<dbReference type="InterPro" id="IPR050223">
    <property type="entry name" value="D-isomer_2-hydroxyacid_DH"/>
</dbReference>
<evidence type="ECO:0000313" key="5">
    <source>
        <dbReference type="EMBL" id="KAJ5408913.1"/>
    </source>
</evidence>
<reference evidence="5" key="2">
    <citation type="journal article" date="2023" name="IMA Fungus">
        <title>Comparative genomic study of the Penicillium genus elucidates a diverse pangenome and 15 lateral gene transfer events.</title>
        <authorList>
            <person name="Petersen C."/>
            <person name="Sorensen T."/>
            <person name="Nielsen M.R."/>
            <person name="Sondergaard T.E."/>
            <person name="Sorensen J.L."/>
            <person name="Fitzpatrick D.A."/>
            <person name="Frisvad J.C."/>
            <person name="Nielsen K.L."/>
        </authorList>
    </citation>
    <scope>NUCLEOTIDE SEQUENCE</scope>
    <source>
        <strain evidence="5">IBT 29677</strain>
    </source>
</reference>
<keyword evidence="6" id="KW-1185">Reference proteome</keyword>
<dbReference type="Pfam" id="PF00389">
    <property type="entry name" value="2-Hacid_dh"/>
    <property type="match status" value="1"/>
</dbReference>
<gene>
    <name evidence="5" type="ORF">N7509_002796</name>
</gene>
<dbReference type="OrthoDB" id="9991913at2759"/>
<dbReference type="InterPro" id="IPR036291">
    <property type="entry name" value="NAD(P)-bd_dom_sf"/>
</dbReference>
<organism evidence="5 6">
    <name type="scientific">Penicillium cosmopolitanum</name>
    <dbReference type="NCBI Taxonomy" id="1131564"/>
    <lineage>
        <taxon>Eukaryota</taxon>
        <taxon>Fungi</taxon>
        <taxon>Dikarya</taxon>
        <taxon>Ascomycota</taxon>
        <taxon>Pezizomycotina</taxon>
        <taxon>Eurotiomycetes</taxon>
        <taxon>Eurotiomycetidae</taxon>
        <taxon>Eurotiales</taxon>
        <taxon>Aspergillaceae</taxon>
        <taxon>Penicillium</taxon>
    </lineage>
</organism>
<accession>A0A9X0BDN7</accession>
<dbReference type="PANTHER" id="PTHR10996">
    <property type="entry name" value="2-HYDROXYACID DEHYDROGENASE-RELATED"/>
    <property type="match status" value="1"/>
</dbReference>
<evidence type="ECO:0000259" key="4">
    <source>
        <dbReference type="Pfam" id="PF02826"/>
    </source>
</evidence>
<proteinExistence type="inferred from homology"/>
<dbReference type="PANTHER" id="PTHR10996:SF281">
    <property type="entry name" value="D-ISOMER SPECIFIC 2-HYDROXYACID DEHYDROGENASE NAD-BINDING DOMAIN-CONTAINING PROTEIN-RELATED"/>
    <property type="match status" value="1"/>
</dbReference>
<dbReference type="GO" id="GO:0016618">
    <property type="term" value="F:hydroxypyruvate reductase [NAD(P)H] activity"/>
    <property type="evidence" value="ECO:0007669"/>
    <property type="project" value="TreeGrafter"/>
</dbReference>
<name>A0A9X0BDN7_9EURO</name>
<dbReference type="Gene3D" id="3.40.50.720">
    <property type="entry name" value="NAD(P)-binding Rossmann-like Domain"/>
    <property type="match status" value="3"/>
</dbReference>
<dbReference type="CDD" id="cd12168">
    <property type="entry name" value="Mand_dh_like"/>
    <property type="match status" value="1"/>
</dbReference>
<dbReference type="Proteomes" id="UP001147747">
    <property type="component" value="Unassembled WGS sequence"/>
</dbReference>
<sequence>MASTKPTVLHLGDPIEFNRDLYAQIANDFTVIRPSLEERQREVFLKALREKKWGGLSGRFPSILEQWRGNGTMGCRIDPTSAVVDEGAGYDWMDVDILAEHGIIYCNGAQASSEAVADMVQLPSNSRIFGPSPIPILTLMQAIFHIISVFRNMQWSMDGARSGDPKLWLEAHQNTAATAHNPNTQTLGIIGLGNIGYTIARKAYACFGMKIYYQDLYRKSKEQEEAVNASFCETLNELLTVSDCVVLATPFGGSKLITKETLARFKKGSKFVNIARGSLVDETALVDALKSGHLSAAGLMFMRTSQTLTAHTAGGAAETQIGFERLSMENIQRVLTGQEALTPVNKHLMKK</sequence>
<evidence type="ECO:0000259" key="3">
    <source>
        <dbReference type="Pfam" id="PF00389"/>
    </source>
</evidence>
<dbReference type="GO" id="GO:0005829">
    <property type="term" value="C:cytosol"/>
    <property type="evidence" value="ECO:0007669"/>
    <property type="project" value="TreeGrafter"/>
</dbReference>
<evidence type="ECO:0000256" key="1">
    <source>
        <dbReference type="ARBA" id="ARBA00023002"/>
    </source>
</evidence>
<dbReference type="SUPFAM" id="SSF51735">
    <property type="entry name" value="NAD(P)-binding Rossmann-fold domains"/>
    <property type="match status" value="1"/>
</dbReference>
<dbReference type="AlphaFoldDB" id="A0A9X0BDN7"/>
<keyword evidence="1 2" id="KW-0560">Oxidoreductase</keyword>
<evidence type="ECO:0000313" key="6">
    <source>
        <dbReference type="Proteomes" id="UP001147747"/>
    </source>
</evidence>